<evidence type="ECO:0000259" key="1">
    <source>
        <dbReference type="Pfam" id="PF13966"/>
    </source>
</evidence>
<sequence length="583" mass="66528">MISDDNGIAKEFRSFYANLLGQNSPSLLGINWNELYIPSHSLLHDLNAPYSKEEVSSVIHGLKNYKSRGPNGITMDFFKKFWQSIGDYIVCILNDLQQNPFDMKHMNHATITLIPKRDGADSTGDFHPISLENLKTFYKLGASLRNEFLGLPLSFIRLPPRFLSMAKWTNPLFTRGDYDKGIPLHPSFSTWGFGPSRARAPLLQRSLASFPVKYLGLTLRLGRPLKEDLTQIIGKIDMAMASWQGPLLSRADLRGKCHVNWNVVTASNNKVRLGGWIWKLIRNQGMPWVNIIRLVYPSLPTLPYIVQNNLSIIWRDIMSIRDIFRSYLHFHVGSGASTRLWTDPWLNGNRLCDKYPRLFQLASAPNALIVDSKELNDQGIILGWNILFNNYIDTQLISSLASDLAPILFSSGEDTISWRWCSHGIFSTKSLYNILTFRGISNPTADFIWDSKCPTGVSVTNWLIHKKRLPTNDRLIKRQMQLNQRCSLCNLEDESHDHLFINCEFSKQGWASLLVSSAIVYVPLGLKPWQPDIGTIVSKKIFCINMIWNWKLWHERNNCCFSNSAKSSTKLAIEAFNLVNMCL</sequence>
<organism evidence="2 3">
    <name type="scientific">Canna indica</name>
    <name type="common">Indian-shot</name>
    <dbReference type="NCBI Taxonomy" id="4628"/>
    <lineage>
        <taxon>Eukaryota</taxon>
        <taxon>Viridiplantae</taxon>
        <taxon>Streptophyta</taxon>
        <taxon>Embryophyta</taxon>
        <taxon>Tracheophyta</taxon>
        <taxon>Spermatophyta</taxon>
        <taxon>Magnoliopsida</taxon>
        <taxon>Liliopsida</taxon>
        <taxon>Zingiberales</taxon>
        <taxon>Cannaceae</taxon>
        <taxon>Canna</taxon>
    </lineage>
</organism>
<reference evidence="2 3" key="1">
    <citation type="submission" date="2023-10" db="EMBL/GenBank/DDBJ databases">
        <title>Chromosome-scale genome assembly provides insights into flower coloration mechanisms of Canna indica.</title>
        <authorList>
            <person name="Li C."/>
        </authorList>
    </citation>
    <scope>NUCLEOTIDE SEQUENCE [LARGE SCALE GENOMIC DNA]</scope>
    <source>
        <tissue evidence="2">Flower</tissue>
    </source>
</reference>
<gene>
    <name evidence="2" type="ORF">Cni_G01962</name>
</gene>
<dbReference type="Proteomes" id="UP001327560">
    <property type="component" value="Chromosome 1"/>
</dbReference>
<dbReference type="AlphaFoldDB" id="A0AAQ3JP47"/>
<evidence type="ECO:0000313" key="2">
    <source>
        <dbReference type="EMBL" id="WOK93267.1"/>
    </source>
</evidence>
<proteinExistence type="predicted"/>
<dbReference type="Pfam" id="PF13966">
    <property type="entry name" value="zf-RVT"/>
    <property type="match status" value="1"/>
</dbReference>
<evidence type="ECO:0000313" key="3">
    <source>
        <dbReference type="Proteomes" id="UP001327560"/>
    </source>
</evidence>
<keyword evidence="3" id="KW-1185">Reference proteome</keyword>
<dbReference type="InterPro" id="IPR026960">
    <property type="entry name" value="RVT-Znf"/>
</dbReference>
<protein>
    <recommendedName>
        <fullName evidence="1">Reverse transcriptase zinc-binding domain-containing protein</fullName>
    </recommendedName>
</protein>
<dbReference type="PANTHER" id="PTHR36617:SF15">
    <property type="entry name" value="REVERSE TRANSCRIPTASE ZINC-BINDING DOMAIN-CONTAINING PROTEIN"/>
    <property type="match status" value="1"/>
</dbReference>
<name>A0AAQ3JP47_9LILI</name>
<feature type="domain" description="Reverse transcriptase zinc-binding" evidence="1">
    <location>
        <begin position="426"/>
        <end position="510"/>
    </location>
</feature>
<dbReference type="EMBL" id="CP136890">
    <property type="protein sequence ID" value="WOK93267.1"/>
    <property type="molecule type" value="Genomic_DNA"/>
</dbReference>
<accession>A0AAQ3JP47</accession>
<dbReference type="PANTHER" id="PTHR36617">
    <property type="entry name" value="PROTEIN, PUTATIVE-RELATED"/>
    <property type="match status" value="1"/>
</dbReference>